<name>A0A1Y0LQQ6_TATCI</name>
<dbReference type="EMBL" id="CP015581">
    <property type="protein sequence ID" value="ARV00071.1"/>
    <property type="molecule type" value="Genomic_DNA"/>
</dbReference>
<reference evidence="3 4" key="1">
    <citation type="submission" date="2016-05" db="EMBL/GenBank/DDBJ databases">
        <title>Complete genome sequence of two 2,5-diketo-D-glunonic acid producing strain Tatumella citrea.</title>
        <authorList>
            <person name="Duan C."/>
            <person name="Yang J."/>
            <person name="Yang S."/>
        </authorList>
    </citation>
    <scope>NUCLEOTIDE SEQUENCE [LARGE SCALE GENOMIC DNA]</scope>
    <source>
        <strain evidence="2 3">ATCC 39140</strain>
        <strain evidence="1 4">DSM 13699</strain>
    </source>
</reference>
<evidence type="ECO:0008006" key="5">
    <source>
        <dbReference type="Google" id="ProtNLM"/>
    </source>
</evidence>
<dbReference type="InterPro" id="IPR029044">
    <property type="entry name" value="Nucleotide-diphossugar_trans"/>
</dbReference>
<keyword evidence="3" id="KW-1185">Reference proteome</keyword>
<dbReference type="AlphaFoldDB" id="A0A1Y0LQQ6"/>
<dbReference type="Proteomes" id="UP000195729">
    <property type="component" value="Chromosome"/>
</dbReference>
<dbReference type="SUPFAM" id="SSF53448">
    <property type="entry name" value="Nucleotide-diphospho-sugar transferases"/>
    <property type="match status" value="1"/>
</dbReference>
<evidence type="ECO:0000313" key="3">
    <source>
        <dbReference type="Proteomes" id="UP000195729"/>
    </source>
</evidence>
<evidence type="ECO:0000313" key="1">
    <source>
        <dbReference type="EMBL" id="ARU96033.1"/>
    </source>
</evidence>
<dbReference type="Proteomes" id="UP000195814">
    <property type="component" value="Chromosome"/>
</dbReference>
<dbReference type="Gene3D" id="3.90.550.10">
    <property type="entry name" value="Spore Coat Polysaccharide Biosynthesis Protein SpsA, Chain A"/>
    <property type="match status" value="1"/>
</dbReference>
<evidence type="ECO:0000313" key="2">
    <source>
        <dbReference type="EMBL" id="ARV00071.1"/>
    </source>
</evidence>
<gene>
    <name evidence="1" type="ORF">A7K98_04315</name>
    <name evidence="2" type="ORF">A7K99_04315</name>
</gene>
<accession>A0A1Y0LQQ6</accession>
<proteinExistence type="predicted"/>
<protein>
    <recommendedName>
        <fullName evidence="5">Glycosyltransferase 2-like domain-containing protein</fullName>
    </recommendedName>
</protein>
<sequence length="194" mass="22332">MPILMECNDNDILVYADDDVIYGREWLSELYSHFCEFSGEYVVASRIRKMRRNIFGHLRSYNDFPLVADSEILYKDFIITGVGGCMLSRKHILSKFVFTDDYLSLAPKADDIWLSISMQLSGAKVLPCLKAYSQVQQIEHDNFALSSFNTLFKRNTKWNALISKVRNKVLGYLGYSLTMNDKTLKLVISSLKNK</sequence>
<dbReference type="EMBL" id="CP015579">
    <property type="protein sequence ID" value="ARU96033.1"/>
    <property type="molecule type" value="Genomic_DNA"/>
</dbReference>
<organism evidence="1 4">
    <name type="scientific">Tatumella citrea</name>
    <name type="common">Pantoea citrea</name>
    <dbReference type="NCBI Taxonomy" id="53336"/>
    <lineage>
        <taxon>Bacteria</taxon>
        <taxon>Pseudomonadati</taxon>
        <taxon>Pseudomonadota</taxon>
        <taxon>Gammaproteobacteria</taxon>
        <taxon>Enterobacterales</taxon>
        <taxon>Erwiniaceae</taxon>
        <taxon>Tatumella</taxon>
    </lineage>
</organism>
<dbReference type="KEGG" id="tci:A7K98_04315"/>
<evidence type="ECO:0000313" key="4">
    <source>
        <dbReference type="Proteomes" id="UP000195814"/>
    </source>
</evidence>